<dbReference type="VEuPathDB" id="FungiDB:RO3G_14820"/>
<protein>
    <submittedName>
        <fullName evidence="1">Uncharacterized protein</fullName>
    </submittedName>
</protein>
<proteinExistence type="predicted"/>
<evidence type="ECO:0000313" key="1">
    <source>
        <dbReference type="EMBL" id="EIE90109.1"/>
    </source>
</evidence>
<organism evidence="1 2">
    <name type="scientific">Rhizopus delemar (strain RA 99-880 / ATCC MYA-4621 / FGSC 9543 / NRRL 43880)</name>
    <name type="common">Mucormycosis agent</name>
    <name type="synonym">Rhizopus arrhizus var. delemar</name>
    <dbReference type="NCBI Taxonomy" id="246409"/>
    <lineage>
        <taxon>Eukaryota</taxon>
        <taxon>Fungi</taxon>
        <taxon>Fungi incertae sedis</taxon>
        <taxon>Mucoromycota</taxon>
        <taxon>Mucoromycotina</taxon>
        <taxon>Mucoromycetes</taxon>
        <taxon>Mucorales</taxon>
        <taxon>Mucorineae</taxon>
        <taxon>Rhizopodaceae</taxon>
        <taxon>Rhizopus</taxon>
    </lineage>
</organism>
<dbReference type="AlphaFoldDB" id="I1CNS9"/>
<sequence length="49" mass="5345">MGPRKPEVEFISLPSRDKLLDNPPKEAYDSLARLANNALKSGPFSFGGL</sequence>
<dbReference type="OrthoDB" id="63533at2759"/>
<dbReference type="Proteomes" id="UP000009138">
    <property type="component" value="Unassembled WGS sequence"/>
</dbReference>
<dbReference type="GeneID" id="93621785"/>
<dbReference type="EMBL" id="CH476746">
    <property type="protein sequence ID" value="EIE90109.1"/>
    <property type="molecule type" value="Genomic_DNA"/>
</dbReference>
<keyword evidence="2" id="KW-1185">Reference proteome</keyword>
<reference evidence="1 2" key="1">
    <citation type="journal article" date="2009" name="PLoS Genet.">
        <title>Genomic analysis of the basal lineage fungus Rhizopus oryzae reveals a whole-genome duplication.</title>
        <authorList>
            <person name="Ma L.-J."/>
            <person name="Ibrahim A.S."/>
            <person name="Skory C."/>
            <person name="Grabherr M.G."/>
            <person name="Burger G."/>
            <person name="Butler M."/>
            <person name="Elias M."/>
            <person name="Idnurm A."/>
            <person name="Lang B.F."/>
            <person name="Sone T."/>
            <person name="Abe A."/>
            <person name="Calvo S.E."/>
            <person name="Corrochano L.M."/>
            <person name="Engels R."/>
            <person name="Fu J."/>
            <person name="Hansberg W."/>
            <person name="Kim J.-M."/>
            <person name="Kodira C.D."/>
            <person name="Koehrsen M.J."/>
            <person name="Liu B."/>
            <person name="Miranda-Saavedra D."/>
            <person name="O'Leary S."/>
            <person name="Ortiz-Castellanos L."/>
            <person name="Poulter R."/>
            <person name="Rodriguez-Romero J."/>
            <person name="Ruiz-Herrera J."/>
            <person name="Shen Y.-Q."/>
            <person name="Zeng Q."/>
            <person name="Galagan J."/>
            <person name="Birren B.W."/>
            <person name="Cuomo C.A."/>
            <person name="Wickes B.L."/>
        </authorList>
    </citation>
    <scope>NUCLEOTIDE SEQUENCE [LARGE SCALE GENOMIC DNA]</scope>
    <source>
        <strain evidence="2">RA 99-880 / ATCC MYA-4621 / FGSC 9543 / NRRL 43880</strain>
    </source>
</reference>
<dbReference type="RefSeq" id="XP_067525505.1">
    <property type="nucleotide sequence ID" value="XM_067669404.1"/>
</dbReference>
<dbReference type="InParanoid" id="I1CNS9"/>
<evidence type="ECO:0000313" key="2">
    <source>
        <dbReference type="Proteomes" id="UP000009138"/>
    </source>
</evidence>
<name>I1CNS9_RHIO9</name>
<gene>
    <name evidence="1" type="ORF">RO3G_14820</name>
</gene>
<accession>I1CNS9</accession>